<feature type="transmembrane region" description="Helical" evidence="1">
    <location>
        <begin position="12"/>
        <end position="36"/>
    </location>
</feature>
<keyword evidence="1" id="KW-1133">Transmembrane helix</keyword>
<evidence type="ECO:0000256" key="1">
    <source>
        <dbReference type="SAM" id="Phobius"/>
    </source>
</evidence>
<evidence type="ECO:0000313" key="2">
    <source>
        <dbReference type="EMBL" id="KAJ9631351.1"/>
    </source>
</evidence>
<protein>
    <recommendedName>
        <fullName evidence="3">Transmembrane protein</fullName>
    </recommendedName>
</protein>
<dbReference type="AlphaFoldDB" id="A0AA39CX74"/>
<evidence type="ECO:0008006" key="3">
    <source>
        <dbReference type="Google" id="ProtNLM"/>
    </source>
</evidence>
<keyword evidence="1" id="KW-0472">Membrane</keyword>
<feature type="transmembrane region" description="Helical" evidence="1">
    <location>
        <begin position="73"/>
        <end position="93"/>
    </location>
</feature>
<reference evidence="2" key="1">
    <citation type="submission" date="2022-10" db="EMBL/GenBank/DDBJ databases">
        <title>Culturing micro-colonial fungi from biological soil crusts in the Mojave desert and describing Neophaeococcomyces mojavensis, and introducing the new genera and species Taxawa tesnikishii.</title>
        <authorList>
            <person name="Kurbessoian T."/>
            <person name="Stajich J.E."/>
        </authorList>
    </citation>
    <scope>NUCLEOTIDE SEQUENCE</scope>
    <source>
        <strain evidence="2">TK_35</strain>
    </source>
</reference>
<organism evidence="2">
    <name type="scientific">Knufia peltigerae</name>
    <dbReference type="NCBI Taxonomy" id="1002370"/>
    <lineage>
        <taxon>Eukaryota</taxon>
        <taxon>Fungi</taxon>
        <taxon>Dikarya</taxon>
        <taxon>Ascomycota</taxon>
        <taxon>Pezizomycotina</taxon>
        <taxon>Eurotiomycetes</taxon>
        <taxon>Chaetothyriomycetidae</taxon>
        <taxon>Chaetothyriales</taxon>
        <taxon>Trichomeriaceae</taxon>
        <taxon>Knufia</taxon>
    </lineage>
</organism>
<name>A0AA39CX74_9EURO</name>
<sequence>MVGSKNKPRERAMGVISLLWGVLALLWMILALIPLLGWGNWFLIPFAAVGAIIAALGILFTHPSKRGRAWTGLILNGIVVVVGILRLGLGGGVI</sequence>
<feature type="transmembrane region" description="Helical" evidence="1">
    <location>
        <begin position="42"/>
        <end position="61"/>
    </location>
</feature>
<accession>A0AA39CX74</accession>
<keyword evidence="1" id="KW-0812">Transmembrane</keyword>
<dbReference type="EMBL" id="JAPDRN010000057">
    <property type="protein sequence ID" value="KAJ9631351.1"/>
    <property type="molecule type" value="Genomic_DNA"/>
</dbReference>
<proteinExistence type="predicted"/>
<comment type="caution">
    <text evidence="2">The sequence shown here is derived from an EMBL/GenBank/DDBJ whole genome shotgun (WGS) entry which is preliminary data.</text>
</comment>
<gene>
    <name evidence="2" type="ORF">H2204_008077</name>
</gene>